<keyword evidence="12" id="KW-1185">Reference proteome</keyword>
<dbReference type="SUPFAM" id="SSF56801">
    <property type="entry name" value="Acetyl-CoA synthetase-like"/>
    <property type="match status" value="1"/>
</dbReference>
<dbReference type="Pfam" id="PF13193">
    <property type="entry name" value="AMP-binding_C"/>
    <property type="match status" value="1"/>
</dbReference>
<evidence type="ECO:0000256" key="7">
    <source>
        <dbReference type="ARBA" id="ARBA00067668"/>
    </source>
</evidence>
<gene>
    <name evidence="11" type="ORF">CHR90_10645</name>
</gene>
<dbReference type="PANTHER" id="PTHR43859">
    <property type="entry name" value="ACYL-ACTIVATING ENZYME"/>
    <property type="match status" value="1"/>
</dbReference>
<dbReference type="InterPro" id="IPR000873">
    <property type="entry name" value="AMP-dep_synth/lig_dom"/>
</dbReference>
<organism evidence="11 12">
    <name type="scientific">Elstera cyanobacteriorum</name>
    <dbReference type="NCBI Taxonomy" id="2022747"/>
    <lineage>
        <taxon>Bacteria</taxon>
        <taxon>Pseudomonadati</taxon>
        <taxon>Pseudomonadota</taxon>
        <taxon>Alphaproteobacteria</taxon>
        <taxon>Rhodospirillales</taxon>
        <taxon>Rhodospirillaceae</taxon>
        <taxon>Elstera</taxon>
    </lineage>
</organism>
<dbReference type="GO" id="GO:0016874">
    <property type="term" value="F:ligase activity"/>
    <property type="evidence" value="ECO:0007669"/>
    <property type="project" value="UniProtKB-KW"/>
</dbReference>
<comment type="caution">
    <text evidence="11">The sequence shown here is derived from an EMBL/GenBank/DDBJ whole genome shotgun (WGS) entry which is preliminary data.</text>
</comment>
<evidence type="ECO:0000313" key="12">
    <source>
        <dbReference type="Proteomes" id="UP000216361"/>
    </source>
</evidence>
<dbReference type="PROSITE" id="PS00455">
    <property type="entry name" value="AMP_BINDING"/>
    <property type="match status" value="1"/>
</dbReference>
<feature type="domain" description="AMP-binding enzyme C-terminal" evidence="10">
    <location>
        <begin position="447"/>
        <end position="522"/>
    </location>
</feature>
<dbReference type="PANTHER" id="PTHR43859:SF4">
    <property type="entry name" value="BUTANOATE--COA LIGASE AAE1-RELATED"/>
    <property type="match status" value="1"/>
</dbReference>
<comment type="similarity">
    <text evidence="1">Belongs to the ATP-dependent AMP-binding enzyme family.</text>
</comment>
<comment type="catalytic activity">
    <reaction evidence="5">
        <text>3-(methylsulfanyl)propanoate + ATP + CoA = 3-(methylsulfanyl)propanoyl-CoA + AMP + diphosphate</text>
        <dbReference type="Rhea" id="RHEA:43052"/>
        <dbReference type="ChEBI" id="CHEBI:30616"/>
        <dbReference type="ChEBI" id="CHEBI:33019"/>
        <dbReference type="ChEBI" id="CHEBI:49016"/>
        <dbReference type="ChEBI" id="CHEBI:57287"/>
        <dbReference type="ChEBI" id="CHEBI:82815"/>
        <dbReference type="ChEBI" id="CHEBI:456215"/>
        <dbReference type="EC" id="6.2.1.44"/>
    </reaction>
    <physiologicalReaction direction="left-to-right" evidence="5">
        <dbReference type="Rhea" id="RHEA:43053"/>
    </physiologicalReaction>
</comment>
<dbReference type="FunFam" id="3.30.300.30:FF:000008">
    <property type="entry name" value="2,3-dihydroxybenzoate-AMP ligase"/>
    <property type="match status" value="1"/>
</dbReference>
<keyword evidence="4" id="KW-0443">Lipid metabolism</keyword>
<dbReference type="Pfam" id="PF00501">
    <property type="entry name" value="AMP-binding"/>
    <property type="match status" value="1"/>
</dbReference>
<dbReference type="OrthoDB" id="9803968at2"/>
<accession>A0A255XP18</accession>
<keyword evidence="3" id="KW-0276">Fatty acid metabolism</keyword>
<sequence>MLGAMMNRPLLIAPLMAHAARWNGQQEIVSRRCEGDIHRYTYADAYARVGQLAHALTGCGLKLGDRVGTLAWNTYRHLELYFGISGIGAVCHTINPRLFPDQIAYIINHAQDRILCLDLTFVPLMEKLAAHCPKIEAYVILTDRAHMPETSLPNAICYDEWIAGQPSIFDWLEFPETTASSLCYTSGTTGNPKGVLYTHRSSLLHSYAIAMPDVFNVSRSSVILPAVPMFHVNAWGVPYMAPLIGAKLVLPGPGLAGPLMAELIAAENVTLMAGVPTIWRMLLDHLKASGQRLDGVDRVVIGGAACPAGMIQEFADLGTYVLHAWGMTETSPLGTANNLTPEEQALPPQERVARQVKQGRVVSGVDLRITGADGESLPHDGKAFGDLWIQGHWIASGYFGVEADPAFRDGWFMTGDVATIDPDGRMQIVDRSKDVIKSGGEWISTIELENIAASLPGIAEAAAVGLKHPKWDERPLLICVRKPDSSLTRDEVLAAFDGKIAKWWLPDDVVFVTELPHTATGKLLKTKLREDFAQHYFAAATA</sequence>
<dbReference type="InterPro" id="IPR025110">
    <property type="entry name" value="AMP-bd_C"/>
</dbReference>
<evidence type="ECO:0000259" key="9">
    <source>
        <dbReference type="Pfam" id="PF00501"/>
    </source>
</evidence>
<dbReference type="NCBIfam" id="NF004837">
    <property type="entry name" value="PRK06187.1"/>
    <property type="match status" value="1"/>
</dbReference>
<dbReference type="InterPro" id="IPR042099">
    <property type="entry name" value="ANL_N_sf"/>
</dbReference>
<feature type="chain" id="PRO_5012355246" description="3-methylmercaptopropionyl-CoA ligase" evidence="8">
    <location>
        <begin position="20"/>
        <end position="542"/>
    </location>
</feature>
<dbReference type="RefSeq" id="WP_094408972.1">
    <property type="nucleotide sequence ID" value="NZ_BMJZ01000001.1"/>
</dbReference>
<dbReference type="EC" id="6.2.1.44" evidence="6"/>
<evidence type="ECO:0000313" key="11">
    <source>
        <dbReference type="EMBL" id="OYQ18709.1"/>
    </source>
</evidence>
<dbReference type="Proteomes" id="UP000216361">
    <property type="component" value="Unassembled WGS sequence"/>
</dbReference>
<dbReference type="Gene3D" id="3.40.50.12780">
    <property type="entry name" value="N-terminal domain of ligase-like"/>
    <property type="match status" value="1"/>
</dbReference>
<protein>
    <recommendedName>
        <fullName evidence="7">3-methylmercaptopropionyl-CoA ligase</fullName>
        <ecNumber evidence="6">6.2.1.44</ecNumber>
    </recommendedName>
</protein>
<keyword evidence="8" id="KW-0732">Signal</keyword>
<dbReference type="NCBIfam" id="NF005426">
    <property type="entry name" value="PRK07008.1"/>
    <property type="match status" value="1"/>
</dbReference>
<evidence type="ECO:0000256" key="2">
    <source>
        <dbReference type="ARBA" id="ARBA00022598"/>
    </source>
</evidence>
<evidence type="ECO:0000256" key="8">
    <source>
        <dbReference type="SAM" id="SignalP"/>
    </source>
</evidence>
<keyword evidence="2 11" id="KW-0436">Ligase</keyword>
<evidence type="ECO:0000256" key="4">
    <source>
        <dbReference type="ARBA" id="ARBA00023098"/>
    </source>
</evidence>
<dbReference type="AlphaFoldDB" id="A0A255XP18"/>
<feature type="domain" description="AMP-dependent synthetase/ligase" evidence="9">
    <location>
        <begin position="19"/>
        <end position="399"/>
    </location>
</feature>
<proteinExistence type="inferred from homology"/>
<feature type="signal peptide" evidence="8">
    <location>
        <begin position="1"/>
        <end position="19"/>
    </location>
</feature>
<dbReference type="InterPro" id="IPR045851">
    <property type="entry name" value="AMP-bd_C_sf"/>
</dbReference>
<reference evidence="11 12" key="1">
    <citation type="submission" date="2017-07" db="EMBL/GenBank/DDBJ databases">
        <title>Elstera cyanobacteriorum sp. nov., a novel bacterium isolated from cyanobacterial aggregates in a eutrophic lake.</title>
        <authorList>
            <person name="Cai H."/>
        </authorList>
    </citation>
    <scope>NUCLEOTIDE SEQUENCE [LARGE SCALE GENOMIC DNA]</scope>
    <source>
        <strain evidence="11 12">TH019</strain>
    </source>
</reference>
<evidence type="ECO:0000256" key="1">
    <source>
        <dbReference type="ARBA" id="ARBA00006432"/>
    </source>
</evidence>
<name>A0A255XP18_9PROT</name>
<evidence type="ECO:0000256" key="6">
    <source>
        <dbReference type="ARBA" id="ARBA00066616"/>
    </source>
</evidence>
<evidence type="ECO:0000256" key="3">
    <source>
        <dbReference type="ARBA" id="ARBA00022832"/>
    </source>
</evidence>
<dbReference type="EMBL" id="NOXS01000032">
    <property type="protein sequence ID" value="OYQ18709.1"/>
    <property type="molecule type" value="Genomic_DNA"/>
</dbReference>
<evidence type="ECO:0000259" key="10">
    <source>
        <dbReference type="Pfam" id="PF13193"/>
    </source>
</evidence>
<dbReference type="CDD" id="cd12119">
    <property type="entry name" value="ttLC_FACS_AlkK_like"/>
    <property type="match status" value="1"/>
</dbReference>
<dbReference type="Gene3D" id="3.30.300.30">
    <property type="match status" value="1"/>
</dbReference>
<evidence type="ECO:0000256" key="5">
    <source>
        <dbReference type="ARBA" id="ARBA00051915"/>
    </source>
</evidence>
<dbReference type="GO" id="GO:0006631">
    <property type="term" value="P:fatty acid metabolic process"/>
    <property type="evidence" value="ECO:0007669"/>
    <property type="project" value="UniProtKB-KW"/>
</dbReference>
<dbReference type="InterPro" id="IPR020845">
    <property type="entry name" value="AMP-binding_CS"/>
</dbReference>